<keyword evidence="10" id="KW-0998">Cell outer membrane</keyword>
<dbReference type="InterPro" id="IPR008640">
    <property type="entry name" value="Adhesin_Head_dom"/>
</dbReference>
<evidence type="ECO:0008006" key="20">
    <source>
        <dbReference type="Google" id="ProtNLM"/>
    </source>
</evidence>
<dbReference type="Gene3D" id="2.150.10.10">
    <property type="entry name" value="Serralysin-like metalloprotease, C-terminal"/>
    <property type="match status" value="12"/>
</dbReference>
<gene>
    <name evidence="18" type="ORF">CAL30_03090</name>
</gene>
<feature type="domain" description="Trimeric autotransporter adhesin YadA-like stalk" evidence="16">
    <location>
        <begin position="1843"/>
        <end position="1879"/>
    </location>
</feature>
<feature type="domain" description="ESPR" evidence="17">
    <location>
        <begin position="1"/>
        <end position="46"/>
    </location>
</feature>
<comment type="similarity">
    <text evidence="3">Belongs to the autotransporter-2 (AT-2) (TC 1.B.40) family.</text>
</comment>
<feature type="domain" description="Trimeric autotransporter adhesin YadA-like head" evidence="15">
    <location>
        <begin position="924"/>
        <end position="950"/>
    </location>
</feature>
<feature type="region of interest" description="Disordered" evidence="12">
    <location>
        <begin position="2305"/>
        <end position="2324"/>
    </location>
</feature>
<dbReference type="Gene3D" id="3.30.1300.30">
    <property type="entry name" value="GSPII I/J protein-like"/>
    <property type="match status" value="1"/>
</dbReference>
<dbReference type="Proteomes" id="UP000242958">
    <property type="component" value="Unassembled WGS sequence"/>
</dbReference>
<keyword evidence="11" id="KW-0175">Coiled coil</keyword>
<comment type="caution">
    <text evidence="18">The sequence shown here is derived from an EMBL/GenBank/DDBJ whole genome shotgun (WGS) entry which is preliminary data.</text>
</comment>
<feature type="domain" description="Trimeric autotransporter adhesin YadA-like stalk" evidence="16">
    <location>
        <begin position="830"/>
        <end position="868"/>
    </location>
</feature>
<evidence type="ECO:0000256" key="3">
    <source>
        <dbReference type="ARBA" id="ARBA00005848"/>
    </source>
</evidence>
<feature type="transmembrane region" description="Helical" evidence="13">
    <location>
        <begin position="36"/>
        <end position="55"/>
    </location>
</feature>
<proteinExistence type="inferred from homology"/>
<dbReference type="GO" id="GO:0015031">
    <property type="term" value="P:protein transport"/>
    <property type="evidence" value="ECO:0007669"/>
    <property type="project" value="UniProtKB-KW"/>
</dbReference>
<feature type="domain" description="Trimeric autotransporter adhesin YadA-like head" evidence="15">
    <location>
        <begin position="1147"/>
        <end position="1171"/>
    </location>
</feature>
<dbReference type="Pfam" id="PF05662">
    <property type="entry name" value="YadA_stalk"/>
    <property type="match status" value="8"/>
</dbReference>
<dbReference type="CDD" id="cd14686">
    <property type="entry name" value="bZIP"/>
    <property type="match status" value="1"/>
</dbReference>
<evidence type="ECO:0000259" key="14">
    <source>
        <dbReference type="Pfam" id="PF03895"/>
    </source>
</evidence>
<evidence type="ECO:0000256" key="10">
    <source>
        <dbReference type="ARBA" id="ARBA00023237"/>
    </source>
</evidence>
<feature type="domain" description="Trimeric autotransporter adhesin YadA-like head" evidence="15">
    <location>
        <begin position="363"/>
        <end position="389"/>
    </location>
</feature>
<dbReference type="InterPro" id="IPR008635">
    <property type="entry name" value="Coiled_stalk_dom"/>
</dbReference>
<comment type="subcellular location">
    <subcellularLocation>
        <location evidence="2">Cell outer membrane</location>
    </subcellularLocation>
    <subcellularLocation>
        <location evidence="1">Cell surface</location>
    </subcellularLocation>
</comment>
<accession>A0A2J8BB17</accession>
<evidence type="ECO:0000256" key="6">
    <source>
        <dbReference type="ARBA" id="ARBA00022692"/>
    </source>
</evidence>
<evidence type="ECO:0000256" key="5">
    <source>
        <dbReference type="ARBA" id="ARBA00022452"/>
    </source>
</evidence>
<evidence type="ECO:0000256" key="12">
    <source>
        <dbReference type="SAM" id="MobiDB-lite"/>
    </source>
</evidence>
<feature type="domain" description="Trimeric autotransporter adhesin YadA-like head" evidence="15">
    <location>
        <begin position="638"/>
        <end position="663"/>
    </location>
</feature>
<evidence type="ECO:0000256" key="9">
    <source>
        <dbReference type="ARBA" id="ARBA00023136"/>
    </source>
</evidence>
<evidence type="ECO:0000256" key="1">
    <source>
        <dbReference type="ARBA" id="ARBA00004241"/>
    </source>
</evidence>
<feature type="domain" description="Trimeric autotransporter adhesin YadA-like stalk" evidence="16">
    <location>
        <begin position="1095"/>
        <end position="1134"/>
    </location>
</feature>
<dbReference type="EMBL" id="NFMF01000004">
    <property type="protein sequence ID" value="PNH21957.1"/>
    <property type="molecule type" value="Genomic_DNA"/>
</dbReference>
<feature type="domain" description="Trimeric autotransporter adhesin YadA-like head" evidence="15">
    <location>
        <begin position="154"/>
        <end position="180"/>
    </location>
</feature>
<dbReference type="GO" id="GO:0009279">
    <property type="term" value="C:cell outer membrane"/>
    <property type="evidence" value="ECO:0007669"/>
    <property type="project" value="UniProtKB-SubCell"/>
</dbReference>
<dbReference type="CDD" id="cd12820">
    <property type="entry name" value="LbR_YadA-like"/>
    <property type="match status" value="6"/>
</dbReference>
<evidence type="ECO:0000256" key="13">
    <source>
        <dbReference type="SAM" id="Phobius"/>
    </source>
</evidence>
<feature type="domain" description="Trimeric autotransporter adhesin YadA-like head" evidence="15">
    <location>
        <begin position="98"/>
        <end position="122"/>
    </location>
</feature>
<feature type="domain" description="Trimeric autotransporter adhesin YadA-like head" evidence="15">
    <location>
        <begin position="666"/>
        <end position="692"/>
    </location>
</feature>
<reference evidence="18 19" key="1">
    <citation type="submission" date="2017-05" db="EMBL/GenBank/DDBJ databases">
        <authorList>
            <person name="Song R."/>
            <person name="Chenine A.L."/>
            <person name="Ruprecht R.M."/>
        </authorList>
    </citation>
    <scope>NUCLEOTIDE SEQUENCE [LARGE SCALE GENOMIC DNA]</scope>
    <source>
        <strain evidence="18 19">KA00229</strain>
    </source>
</reference>
<feature type="coiled-coil region" evidence="11">
    <location>
        <begin position="1498"/>
        <end position="1529"/>
    </location>
</feature>
<feature type="domain" description="Trimeric autotransporter adhesin YadA-like head" evidence="15">
    <location>
        <begin position="2152"/>
        <end position="2178"/>
    </location>
</feature>
<sequence length="2553" mass="267145">MNRIFKVIWSKTKHAYCVVSEIAHTHSRASTRRTKAVSLAAVFLVFVAGSTYAALTPTEKAVYDAVMQQLETEKKTIHYFSVNSTDKGADSNWKNDGATGKGAVAIGVGAQAKGYYSTALGNDVKALGYASMALGYQAQAQGGASTALGYGAQAQGELSTALGYQALAEKDASMALGYQATAMVKGSVALGERAVAGREAGTVGYLGSAAGTTFDDVLNALGKKTEYDKWKAIINPLKYEYDMLKFDYATTPDSTRKTALETWERNHKDFVHALEEKSKLEATWKATKAAVSVGGEYLEKQSGDKIIATRQITNVAAGTQDTDAVNVAQLKALNTKVDKGAIHYFSVNSTDQGKDSNWKNDGATGKDAVAIGNGAQAQGKYSTALGNDAKALGVASTALGREAIAQRSCSTALGYGAQAQGELSTALGVRSQAQVEGSVALGESAVAGREAGTVGYLESAGGTTFDDVLTALGKKTEYYKWIATINPLKDEYHRLTREYFRGGGTAEKAALDTWERNHPEFVNALEEKSKLEATWKATKAAVSVGGERVDKLLGHKIIATRQITNVAAGTQDTDAVNVAQLKALEKGSVHYFSVNSTDKGADSNWDNDGATEKYAVAIGYGAKAQGYASTALGYNAQAQGGASTALGYEAIAEGRISTALGNLAKAQGEASTALGSSAQALGESSTALGQYAQALVEGSVALGEGTVAGREAGTVGYVESAGSTTFDDVLKALGKKTDYNNWTETISKLKEEERQKYTELKLVYAEADKSEKDAAKAALETWERNHKDFVHALEEKSKLEATWKATKAAVSVGGESVDELSGDKIIATRQITNVAAGTQDTDAVNVAQLKALNTKVDKGAVHYFSVKSTDKGTDSNWDNDGATGEDAVAIGAGAKAQGYYSTALGNDAKALEYASMALGYQAQAKALDSTALGREAIAQGNFSTALGSSAKALGRISTALGHLAEAQVEGSVALGESAVAGREAGTVGYLESAAGTTFDDVLTALGKKTEYNNWKNKIDESKAEYDRLKLEYVIRPGTTQKANLDKWKSEHQDFVHALEEKSKLEATWKATKAAVSVGGEYLEKRSGDKIIATRQITNVAAGTQDTDAVNVAQLKALNTKVDKGAVHYFSVNSTDKGADSNWKNDGATGEDAVAIGAGAKAQGYYSTALGAVAQAQGEYSMALGAVAIAQGNYSMALGRKANAQGNLSMALGDGAIAAKDYSTALGNGAQAQGASSTALGYGAIALLDGGVALGEGSIASIDKGVVGYDPFTGKASTETSAIWKATYAAFSVGSTGDAKNLITRQITGVAAGSEDTDAVNVAQLKVLNTKVDKVAANSTAYTVETKENNDNTTTVTIKSNKAGDKGTTVTVATKDIHITSGTYDKNTKKLTFTTNTNTTFDVDMNDVINAAAEGSVHYLSVKSSEQGAGSNYNNDGAKGVHAVAIGAYATADSVGGVSLGRDSTAKREGGLFGYNPKNGAAFVDGTAVAEYLGKTTEYDALQTEMTAKKKAVEEAKKALKENAADTTKKEDLNKAYQALEAVQQKENLLLGAYRSASGYGAFSVGNEEKGITRQITGVAAGTKDTDAVNVAQLKVLNTKVDKVAANSTAYTVETKENDDNTTTVTIKSNKAGDKGTTVTVATKDIHIISGTYDKNTKKLTFTTNTNTTFDVDMNDVIHAAAEGSVHYLSVNSSETGEGSNYKNDGAVGKNSMAIGAYAMADSVGGVALGRDSTAKREGGLFGYNPKNGAAFVDGTAVAEYLGKTTEYDALQTEMTAKKKAVEEAKKALKENAADTTKKEDLNKAYQALEAVQQKENLLLGAYRSASGYGAFSVGNEEKGITRQITGVAAGTKDTDAVNVAQLKVLNTKVDKVAANSTAYTVETKENNDNTTTVTIKSNKAGDKGTTVTVATKDIHITSGTYDKNTKKLTFTTNTNTTFDVDMNDVINAAAEGSVHYLSVNSSEQGAGSNYKNDGAKAKDSIVLGVRSSSEGINGVVVGNDNKLTGIKNNQNNSVVIGTGLNVDGVHNIVVGTNYENYDQKETKVKGEQNTVIGNGNLVGYTAVKDPNDDRKWIYTAGDGSDQNVVVGMCNTANGGSIAVGSDLEVEDRGRAFGSGNKIIGSDNRGGQWGLALGSNNTVKGEKAVSVGTDTNALGDYTVSIGSEAKTNATNSIAMGYKAETVEGWSAAIGSEAQTTGTASTAVGGLSASATVDYGAAFGSFSVAQRASGVAGYLANGQNGSAWKSNLGAFSVGNDVKGFSRQITGVAAGSEDTDAVNVAQLKALEKKLIKVLPEVVGDQKTGVVVEKNPKENTSTPSTGETAPTPAAENKTVYKVKLDKKIDVGHISIDGTENKEKASIGDVQINGEKGKGTVTGLSNKTWDEKHVVSGRAATEDQLQAVSQKNRQAISELGTRMERGTASAAALAALHPQEFDPADKWDFAVGYSNYRSANTFAFGGFYRPNERTLVSLGGTFGGENIVNVGLSFKTGKGSDGISTSRVAMAREIQALKLQNKQQEEKSQQLKQDNQAIRKENQEMKKEVEWLKRQVAKLLTK</sequence>
<evidence type="ECO:0000259" key="17">
    <source>
        <dbReference type="Pfam" id="PF13018"/>
    </source>
</evidence>
<organism evidence="18 19">
    <name type="scientific">Megasphaera hutchinsoni</name>
    <dbReference type="NCBI Taxonomy" id="1588748"/>
    <lineage>
        <taxon>Bacteria</taxon>
        <taxon>Bacillati</taxon>
        <taxon>Bacillota</taxon>
        <taxon>Negativicutes</taxon>
        <taxon>Veillonellales</taxon>
        <taxon>Veillonellaceae</taxon>
        <taxon>Megasphaera</taxon>
    </lineage>
</organism>
<protein>
    <recommendedName>
        <fullName evidence="20">Hep/Hag repeat protein</fullName>
    </recommendedName>
</protein>
<feature type="domain" description="Trimeric autotransporter adhesin YadA-like head" evidence="15">
    <location>
        <begin position="882"/>
        <end position="908"/>
    </location>
</feature>
<evidence type="ECO:0000313" key="18">
    <source>
        <dbReference type="EMBL" id="PNH21957.1"/>
    </source>
</evidence>
<feature type="coiled-coil region" evidence="11">
    <location>
        <begin position="2498"/>
        <end position="2553"/>
    </location>
</feature>
<feature type="domain" description="Trimeric autotransporter adhesin YadA-like head" evidence="15">
    <location>
        <begin position="957"/>
        <end position="975"/>
    </location>
</feature>
<keyword evidence="6 13" id="KW-0812">Transmembrane</keyword>
<feature type="domain" description="Trimeric autotransporter adhesin YadA-like head" evidence="15">
    <location>
        <begin position="126"/>
        <end position="152"/>
    </location>
</feature>
<feature type="domain" description="Trimeric autotransporter adhesin YadA-like head" evidence="15">
    <location>
        <begin position="610"/>
        <end position="636"/>
    </location>
</feature>
<evidence type="ECO:0000256" key="11">
    <source>
        <dbReference type="SAM" id="Coils"/>
    </source>
</evidence>
<dbReference type="SUPFAM" id="SSF101967">
    <property type="entry name" value="Adhesin YadA, collagen-binding domain"/>
    <property type="match status" value="8"/>
</dbReference>
<feature type="coiled-coil region" evidence="11">
    <location>
        <begin position="1767"/>
        <end position="1798"/>
    </location>
</feature>
<evidence type="ECO:0000256" key="2">
    <source>
        <dbReference type="ARBA" id="ARBA00004442"/>
    </source>
</evidence>
<feature type="domain" description="Trimeric autotransporter adhesin YadA-like head" evidence="15">
    <location>
        <begin position="419"/>
        <end position="442"/>
    </location>
</feature>
<dbReference type="InterPro" id="IPR011049">
    <property type="entry name" value="Serralysin-like_metalloprot_C"/>
</dbReference>
<dbReference type="GO" id="GO:0009986">
    <property type="term" value="C:cell surface"/>
    <property type="evidence" value="ECO:0007669"/>
    <property type="project" value="UniProtKB-SubCell"/>
</dbReference>
<feature type="domain" description="Trimeric autotransporter adhesin YadA-like C-terminal membrane anchor" evidence="14">
    <location>
        <begin position="2433"/>
        <end position="2485"/>
    </location>
</feature>
<dbReference type="Pfam" id="PF05658">
    <property type="entry name" value="YadA_head"/>
    <property type="match status" value="19"/>
</dbReference>
<feature type="domain" description="Trimeric autotransporter adhesin YadA-like stalk" evidence="16">
    <location>
        <begin position="1305"/>
        <end position="1341"/>
    </location>
</feature>
<keyword evidence="5" id="KW-1134">Transmembrane beta strand</keyword>
<feature type="domain" description="Trimeric autotransporter adhesin YadA-like stalk" evidence="16">
    <location>
        <begin position="1574"/>
        <end position="1609"/>
    </location>
</feature>
<dbReference type="SUPFAM" id="SSF54523">
    <property type="entry name" value="Pili subunits"/>
    <property type="match status" value="1"/>
</dbReference>
<feature type="domain" description="Trimeric autotransporter adhesin YadA-like stalk" evidence="16">
    <location>
        <begin position="2261"/>
        <end position="2286"/>
    </location>
</feature>
<feature type="domain" description="Trimeric autotransporter adhesin YadA-like head" evidence="15">
    <location>
        <begin position="1437"/>
        <end position="1463"/>
    </location>
</feature>
<dbReference type="Pfam" id="PF03895">
    <property type="entry name" value="YadA_anchor"/>
    <property type="match status" value="1"/>
</dbReference>
<name>A0A2J8BB17_9FIRM</name>
<dbReference type="InterPro" id="IPR045584">
    <property type="entry name" value="Pilin-like"/>
</dbReference>
<evidence type="ECO:0000256" key="8">
    <source>
        <dbReference type="ARBA" id="ARBA00022927"/>
    </source>
</evidence>
<dbReference type="InterPro" id="IPR024973">
    <property type="entry name" value="ESPR"/>
</dbReference>
<keyword evidence="4" id="KW-0813">Transport</keyword>
<keyword evidence="13" id="KW-1133">Transmembrane helix</keyword>
<keyword evidence="8" id="KW-0653">Protein transport</keyword>
<dbReference type="RefSeq" id="WP_102889268.1">
    <property type="nucleotide sequence ID" value="NZ_NFMF01000004.1"/>
</dbReference>
<feature type="domain" description="Trimeric autotransporter adhesin YadA-like head" evidence="15">
    <location>
        <begin position="1231"/>
        <end position="1254"/>
    </location>
</feature>
<keyword evidence="7" id="KW-0732">Signal</keyword>
<feature type="domain" description="Trimeric autotransporter adhesin YadA-like head" evidence="15">
    <location>
        <begin position="1203"/>
        <end position="1229"/>
    </location>
</feature>
<feature type="domain" description="Trimeric autotransporter adhesin YadA-like head" evidence="15">
    <location>
        <begin position="391"/>
        <end position="417"/>
    </location>
</feature>
<evidence type="ECO:0000259" key="15">
    <source>
        <dbReference type="Pfam" id="PF05658"/>
    </source>
</evidence>
<feature type="domain" description="Trimeric autotransporter adhesin YadA-like stalk" evidence="16">
    <location>
        <begin position="311"/>
        <end position="350"/>
    </location>
</feature>
<feature type="domain" description="Trimeric autotransporter adhesin YadA-like head" evidence="15">
    <location>
        <begin position="1706"/>
        <end position="1732"/>
    </location>
</feature>
<feature type="domain" description="Trimeric autotransporter adhesin YadA-like head" evidence="15">
    <location>
        <begin position="1175"/>
        <end position="1201"/>
    </location>
</feature>
<feature type="compositionally biased region" description="Polar residues" evidence="12">
    <location>
        <begin position="2310"/>
        <end position="2320"/>
    </location>
</feature>
<feature type="domain" description="Trimeric autotransporter adhesin YadA-like stalk" evidence="16">
    <location>
        <begin position="562"/>
        <end position="585"/>
    </location>
</feature>
<dbReference type="Pfam" id="PF13018">
    <property type="entry name" value="ESPR"/>
    <property type="match status" value="1"/>
</dbReference>
<evidence type="ECO:0000313" key="19">
    <source>
        <dbReference type="Proteomes" id="UP000242958"/>
    </source>
</evidence>
<evidence type="ECO:0000259" key="16">
    <source>
        <dbReference type="Pfam" id="PF05662"/>
    </source>
</evidence>
<keyword evidence="9 13" id="KW-0472">Membrane</keyword>
<dbReference type="InterPro" id="IPR005594">
    <property type="entry name" value="YadA_C"/>
</dbReference>
<evidence type="ECO:0000256" key="7">
    <source>
        <dbReference type="ARBA" id="ARBA00022729"/>
    </source>
</evidence>
<evidence type="ECO:0000256" key="4">
    <source>
        <dbReference type="ARBA" id="ARBA00022448"/>
    </source>
</evidence>